<comment type="catalytic activity">
    <reaction evidence="7">
        <text>dITP + H2O = dIMP + diphosphate + H(+)</text>
        <dbReference type="Rhea" id="RHEA:28342"/>
        <dbReference type="ChEBI" id="CHEBI:15377"/>
        <dbReference type="ChEBI" id="CHEBI:15378"/>
        <dbReference type="ChEBI" id="CHEBI:33019"/>
        <dbReference type="ChEBI" id="CHEBI:61194"/>
        <dbReference type="ChEBI" id="CHEBI:61382"/>
        <dbReference type="EC" id="3.6.1.66"/>
    </reaction>
</comment>
<evidence type="ECO:0000256" key="1">
    <source>
        <dbReference type="ARBA" id="ARBA00008023"/>
    </source>
</evidence>
<protein>
    <recommendedName>
        <fullName evidence="7">dITP/XTP pyrophosphatase</fullName>
        <ecNumber evidence="7">3.6.1.66</ecNumber>
    </recommendedName>
    <alternativeName>
        <fullName evidence="7">Non-canonical purine NTP pyrophosphatase</fullName>
    </alternativeName>
    <alternativeName>
        <fullName evidence="7">Non-standard purine NTP pyrophosphatase</fullName>
    </alternativeName>
    <alternativeName>
        <fullName evidence="7">Nucleoside-triphosphate diphosphatase</fullName>
    </alternativeName>
    <alternativeName>
        <fullName evidence="7">Nucleoside-triphosphate pyrophosphatase</fullName>
        <shortName evidence="7">NTPase</shortName>
    </alternativeName>
</protein>
<dbReference type="PANTHER" id="PTHR11067:SF9">
    <property type="entry name" value="INOSINE TRIPHOSPHATE PYROPHOSPHATASE"/>
    <property type="match status" value="1"/>
</dbReference>
<comment type="catalytic activity">
    <reaction evidence="7">
        <text>XTP + H2O = XMP + diphosphate + H(+)</text>
        <dbReference type="Rhea" id="RHEA:28610"/>
        <dbReference type="ChEBI" id="CHEBI:15377"/>
        <dbReference type="ChEBI" id="CHEBI:15378"/>
        <dbReference type="ChEBI" id="CHEBI:33019"/>
        <dbReference type="ChEBI" id="CHEBI:57464"/>
        <dbReference type="ChEBI" id="CHEBI:61314"/>
        <dbReference type="EC" id="3.6.1.66"/>
    </reaction>
</comment>
<dbReference type="RefSeq" id="WP_031384945.1">
    <property type="nucleotide sequence ID" value="NZ_BAABKI010000023.1"/>
</dbReference>
<comment type="catalytic activity">
    <reaction evidence="7">
        <text>ITP + H2O = IMP + diphosphate + H(+)</text>
        <dbReference type="Rhea" id="RHEA:29399"/>
        <dbReference type="ChEBI" id="CHEBI:15377"/>
        <dbReference type="ChEBI" id="CHEBI:15378"/>
        <dbReference type="ChEBI" id="CHEBI:33019"/>
        <dbReference type="ChEBI" id="CHEBI:58053"/>
        <dbReference type="ChEBI" id="CHEBI:61402"/>
        <dbReference type="EC" id="3.6.1.66"/>
    </reaction>
</comment>
<feature type="binding site" evidence="7">
    <location>
        <begin position="9"/>
        <end position="14"/>
    </location>
    <ligand>
        <name>substrate</name>
    </ligand>
</feature>
<comment type="caution">
    <text evidence="9">The sequence shown here is derived from an EMBL/GenBank/DDBJ whole genome shotgun (WGS) entry which is preliminary data.</text>
</comment>
<dbReference type="EC" id="3.6.1.66" evidence="7"/>
<keyword evidence="5 7" id="KW-0460">Magnesium</keyword>
<accession>A0ABP9RGV2</accession>
<feature type="binding site" evidence="7">
    <location>
        <begin position="155"/>
        <end position="158"/>
    </location>
    <ligand>
        <name>substrate</name>
    </ligand>
</feature>
<name>A0ABP9RGV2_9GAMM</name>
<evidence type="ECO:0000256" key="6">
    <source>
        <dbReference type="ARBA" id="ARBA00023080"/>
    </source>
</evidence>
<feature type="binding site" evidence="7">
    <location>
        <begin position="183"/>
        <end position="184"/>
    </location>
    <ligand>
        <name>substrate</name>
    </ligand>
</feature>
<sequence length="196" mass="21414">MEKSLVLASGNPGKLNEFRHLLEPLGYHIEPQGEYDVSEADETGLTFLENALIKARHACRISGRPALADDSGLAVDALDGVPGIHSARYAGEPKSDAANNRKLLEALADVPEGQRTASYWCVLVWLRHAEDPVPRIVQTRWAGEILAYPRGEGGFGYDSLFWVPERGMSAAELSAGEKNQLSHRGRALRALLEQVS</sequence>
<dbReference type="PANTHER" id="PTHR11067">
    <property type="entry name" value="INOSINE TRIPHOSPHATE PYROPHOSPHATASE/HAM1 PROTEIN"/>
    <property type="match status" value="1"/>
</dbReference>
<feature type="active site" description="Proton acceptor" evidence="7">
    <location>
        <position position="70"/>
    </location>
</feature>
<organism evidence="9 10">
    <name type="scientific">Modicisalibacter zincidurans</name>
    <dbReference type="NCBI Taxonomy" id="1178777"/>
    <lineage>
        <taxon>Bacteria</taxon>
        <taxon>Pseudomonadati</taxon>
        <taxon>Pseudomonadota</taxon>
        <taxon>Gammaproteobacteria</taxon>
        <taxon>Oceanospirillales</taxon>
        <taxon>Halomonadaceae</taxon>
        <taxon>Modicisalibacter</taxon>
    </lineage>
</organism>
<comment type="subunit">
    <text evidence="7">Homodimer.</text>
</comment>
<dbReference type="InterPro" id="IPR002637">
    <property type="entry name" value="RdgB/HAM1"/>
</dbReference>
<evidence type="ECO:0000313" key="9">
    <source>
        <dbReference type="EMBL" id="GAA5176752.1"/>
    </source>
</evidence>
<dbReference type="EMBL" id="BAABKI010000023">
    <property type="protein sequence ID" value="GAA5176752.1"/>
    <property type="molecule type" value="Genomic_DNA"/>
</dbReference>
<feature type="binding site" evidence="7">
    <location>
        <position position="71"/>
    </location>
    <ligand>
        <name>substrate</name>
    </ligand>
</feature>
<dbReference type="SUPFAM" id="SSF52972">
    <property type="entry name" value="ITPase-like"/>
    <property type="match status" value="1"/>
</dbReference>
<evidence type="ECO:0000256" key="3">
    <source>
        <dbReference type="ARBA" id="ARBA00022741"/>
    </source>
</evidence>
<evidence type="ECO:0000256" key="7">
    <source>
        <dbReference type="HAMAP-Rule" id="MF_01405"/>
    </source>
</evidence>
<keyword evidence="3 7" id="KW-0547">Nucleotide-binding</keyword>
<evidence type="ECO:0000256" key="8">
    <source>
        <dbReference type="RuleBase" id="RU003781"/>
    </source>
</evidence>
<dbReference type="InterPro" id="IPR029001">
    <property type="entry name" value="ITPase-like_fam"/>
</dbReference>
<dbReference type="NCBIfam" id="TIGR00042">
    <property type="entry name" value="RdgB/HAM1 family non-canonical purine NTP pyrophosphatase"/>
    <property type="match status" value="1"/>
</dbReference>
<gene>
    <name evidence="9" type="ORF">GCM10023342_22950</name>
</gene>
<keyword evidence="2 7" id="KW-0479">Metal-binding</keyword>
<evidence type="ECO:0000313" key="10">
    <source>
        <dbReference type="Proteomes" id="UP001500074"/>
    </source>
</evidence>
<evidence type="ECO:0000256" key="2">
    <source>
        <dbReference type="ARBA" id="ARBA00022723"/>
    </source>
</evidence>
<feature type="binding site" evidence="7">
    <location>
        <position position="41"/>
    </location>
    <ligand>
        <name>Mg(2+)</name>
        <dbReference type="ChEBI" id="CHEBI:18420"/>
    </ligand>
</feature>
<dbReference type="HAMAP" id="MF_01405">
    <property type="entry name" value="Non_canon_purine_NTPase"/>
    <property type="match status" value="1"/>
</dbReference>
<dbReference type="CDD" id="cd00515">
    <property type="entry name" value="HAM1"/>
    <property type="match status" value="1"/>
</dbReference>
<keyword evidence="4 7" id="KW-0378">Hydrolase</keyword>
<dbReference type="InterPro" id="IPR020922">
    <property type="entry name" value="dITP/XTP_pyrophosphatase"/>
</dbReference>
<comment type="function">
    <text evidence="7">Pyrophosphatase that catalyzes the hydrolysis of nucleoside triphosphates to their monophosphate derivatives, with a high preference for the non-canonical purine nucleotides XTP (xanthosine triphosphate), dITP (deoxyinosine triphosphate) and ITP. Seems to function as a house-cleaning enzyme that removes non-canonical purine nucleotides from the nucleotide pool, thus preventing their incorporation into DNA/RNA and avoiding chromosomal lesions.</text>
</comment>
<dbReference type="Gene3D" id="3.90.950.10">
    <property type="match status" value="1"/>
</dbReference>
<reference evidence="10" key="1">
    <citation type="journal article" date="2019" name="Int. J. Syst. Evol. Microbiol.">
        <title>The Global Catalogue of Microorganisms (GCM) 10K type strain sequencing project: providing services to taxonomists for standard genome sequencing and annotation.</title>
        <authorList>
            <consortium name="The Broad Institute Genomics Platform"/>
            <consortium name="The Broad Institute Genome Sequencing Center for Infectious Disease"/>
            <person name="Wu L."/>
            <person name="Ma J."/>
        </authorList>
    </citation>
    <scope>NUCLEOTIDE SEQUENCE [LARGE SCALE GENOMIC DNA]</scope>
    <source>
        <strain evidence="10">JCM 18472</strain>
    </source>
</reference>
<keyword evidence="6 7" id="KW-0546">Nucleotide metabolism</keyword>
<evidence type="ECO:0000256" key="4">
    <source>
        <dbReference type="ARBA" id="ARBA00022801"/>
    </source>
</evidence>
<keyword evidence="10" id="KW-1185">Reference proteome</keyword>
<feature type="binding site" evidence="7">
    <location>
        <position position="178"/>
    </location>
    <ligand>
        <name>substrate</name>
    </ligand>
</feature>
<feature type="binding site" evidence="7">
    <location>
        <position position="70"/>
    </location>
    <ligand>
        <name>Mg(2+)</name>
        <dbReference type="ChEBI" id="CHEBI:18420"/>
    </ligand>
</feature>
<dbReference type="Proteomes" id="UP001500074">
    <property type="component" value="Unassembled WGS sequence"/>
</dbReference>
<evidence type="ECO:0000256" key="5">
    <source>
        <dbReference type="ARBA" id="ARBA00022842"/>
    </source>
</evidence>
<dbReference type="Pfam" id="PF01725">
    <property type="entry name" value="Ham1p_like"/>
    <property type="match status" value="1"/>
</dbReference>
<proteinExistence type="inferred from homology"/>
<comment type="cofactor">
    <cofactor evidence="7">
        <name>Mg(2+)</name>
        <dbReference type="ChEBI" id="CHEBI:18420"/>
    </cofactor>
    <text evidence="7">Binds 1 Mg(2+) ion per subunit.</text>
</comment>
<comment type="similarity">
    <text evidence="1 7 8">Belongs to the HAM1 NTPase family.</text>
</comment>